<dbReference type="Proteomes" id="UP000555546">
    <property type="component" value="Unassembled WGS sequence"/>
</dbReference>
<accession>A0A7W9AWX2</accession>
<name>A0A7W9AWX2_9HYPH</name>
<evidence type="ECO:0008006" key="3">
    <source>
        <dbReference type="Google" id="ProtNLM"/>
    </source>
</evidence>
<protein>
    <recommendedName>
        <fullName evidence="3">Replication protein</fullName>
    </recommendedName>
</protein>
<dbReference type="AlphaFoldDB" id="A0A7W9AWX2"/>
<evidence type="ECO:0000313" key="1">
    <source>
        <dbReference type="EMBL" id="MBB5702125.1"/>
    </source>
</evidence>
<dbReference type="RefSeq" id="WP_183651376.1">
    <property type="nucleotide sequence ID" value="NZ_JACIJG010000006.1"/>
</dbReference>
<proteinExistence type="predicted"/>
<evidence type="ECO:0000313" key="2">
    <source>
        <dbReference type="Proteomes" id="UP000555546"/>
    </source>
</evidence>
<gene>
    <name evidence="1" type="ORF">FHS76_002000</name>
</gene>
<keyword evidence="2" id="KW-1185">Reference proteome</keyword>
<sequence>MAKRSFSMVTRTIWRSKRFRALDDSMRLLMFYFITSPHQNSIGCFTLPVEYACADLGWPQEVYESARDGLANCGLITVSEDGETIFISDWFTHCPPSNRNHAVGLERQIEDIPDEAVKDAAFTAYSEAVLDGQNENKFRPSGGNVSHLTNTSFLRGRA</sequence>
<comment type="caution">
    <text evidence="1">The sequence shown here is derived from an EMBL/GenBank/DDBJ whole genome shotgun (WGS) entry which is preliminary data.</text>
</comment>
<reference evidence="1 2" key="1">
    <citation type="submission" date="2020-08" db="EMBL/GenBank/DDBJ databases">
        <title>Genomic Encyclopedia of Type Strains, Phase IV (KMG-IV): sequencing the most valuable type-strain genomes for metagenomic binning, comparative biology and taxonomic classification.</title>
        <authorList>
            <person name="Goeker M."/>
        </authorList>
    </citation>
    <scope>NUCLEOTIDE SEQUENCE [LARGE SCALE GENOMIC DNA]</scope>
    <source>
        <strain evidence="1 2">DSM 26944</strain>
    </source>
</reference>
<organism evidence="1 2">
    <name type="scientific">Brucella daejeonensis</name>
    <dbReference type="NCBI Taxonomy" id="659015"/>
    <lineage>
        <taxon>Bacteria</taxon>
        <taxon>Pseudomonadati</taxon>
        <taxon>Pseudomonadota</taxon>
        <taxon>Alphaproteobacteria</taxon>
        <taxon>Hyphomicrobiales</taxon>
        <taxon>Brucellaceae</taxon>
        <taxon>Brucella/Ochrobactrum group</taxon>
        <taxon>Brucella</taxon>
    </lineage>
</organism>
<dbReference type="EMBL" id="JACIJG010000006">
    <property type="protein sequence ID" value="MBB5702125.1"/>
    <property type="molecule type" value="Genomic_DNA"/>
</dbReference>